<sequence>MNCTSISFPQVSSLLSIFGSAVLLLHHVPMSISLDCANSFIRSDFLLINVILIFFLRILY</sequence>
<feature type="transmembrane region" description="Helical" evidence="1">
    <location>
        <begin position="43"/>
        <end position="59"/>
    </location>
</feature>
<evidence type="ECO:0000256" key="1">
    <source>
        <dbReference type="SAM" id="Phobius"/>
    </source>
</evidence>
<proteinExistence type="predicted"/>
<keyword evidence="1" id="KW-0472">Membrane</keyword>
<reference evidence="2" key="1">
    <citation type="submission" date="2014-11" db="EMBL/GenBank/DDBJ databases">
        <authorList>
            <person name="Amaro Gonzalez C."/>
        </authorList>
    </citation>
    <scope>NUCLEOTIDE SEQUENCE</scope>
</reference>
<evidence type="ECO:0000313" key="2">
    <source>
        <dbReference type="EMBL" id="JAI02231.1"/>
    </source>
</evidence>
<keyword evidence="1" id="KW-1133">Transmembrane helix</keyword>
<dbReference type="EMBL" id="GBXM01006347">
    <property type="protein sequence ID" value="JAI02231.1"/>
    <property type="molecule type" value="Transcribed_RNA"/>
</dbReference>
<dbReference type="AlphaFoldDB" id="A0A0E9XK93"/>
<organism evidence="2">
    <name type="scientific">Anguilla anguilla</name>
    <name type="common">European freshwater eel</name>
    <name type="synonym">Muraena anguilla</name>
    <dbReference type="NCBI Taxonomy" id="7936"/>
    <lineage>
        <taxon>Eukaryota</taxon>
        <taxon>Metazoa</taxon>
        <taxon>Chordata</taxon>
        <taxon>Craniata</taxon>
        <taxon>Vertebrata</taxon>
        <taxon>Euteleostomi</taxon>
        <taxon>Actinopterygii</taxon>
        <taxon>Neopterygii</taxon>
        <taxon>Teleostei</taxon>
        <taxon>Anguilliformes</taxon>
        <taxon>Anguillidae</taxon>
        <taxon>Anguilla</taxon>
    </lineage>
</organism>
<keyword evidence="1" id="KW-0812">Transmembrane</keyword>
<accession>A0A0E9XK93</accession>
<protein>
    <submittedName>
        <fullName evidence="2">Uncharacterized protein</fullName>
    </submittedName>
</protein>
<name>A0A0E9XK93_ANGAN</name>
<reference evidence="2" key="2">
    <citation type="journal article" date="2015" name="Fish Shellfish Immunol.">
        <title>Early steps in the European eel (Anguilla anguilla)-Vibrio vulnificus interaction in the gills: Role of the RtxA13 toxin.</title>
        <authorList>
            <person name="Callol A."/>
            <person name="Pajuelo D."/>
            <person name="Ebbesson L."/>
            <person name="Teles M."/>
            <person name="MacKenzie S."/>
            <person name="Amaro C."/>
        </authorList>
    </citation>
    <scope>NUCLEOTIDE SEQUENCE</scope>
</reference>